<feature type="domain" description="SusD-like N-terminal" evidence="8">
    <location>
        <begin position="109"/>
        <end position="242"/>
    </location>
</feature>
<evidence type="ECO:0000313" key="9">
    <source>
        <dbReference type="EMBL" id="MFD0993221.1"/>
    </source>
</evidence>
<keyword evidence="5" id="KW-0998">Cell outer membrane</keyword>
<name>A0ABW3JSW6_9FLAO</name>
<evidence type="ECO:0000256" key="2">
    <source>
        <dbReference type="ARBA" id="ARBA00006275"/>
    </source>
</evidence>
<keyword evidence="3 6" id="KW-0732">Signal</keyword>
<sequence length="496" mass="56319">MIKKYIKSIVLATFALTVSSCGDELLTETPTENVSVDDVVSSGEIYPDVLDGTIRGIYEMMFQTGTGGTTAHEDYGQKGYDVISDLLSGDVALARNTYNRYSRVAQLIATEDFTINTPNYIAWRYYYRVINACNLVIESLGGNEAVITDVNREPIGQAKAVRAYAYFYLSQLYINEYSAASTVLPVYIEGNDNAKPQSTTQEVYELMISDLEQSIVLLDSYSRSSLYQVNKDVAKGLLAYVYASRGEGEDNLKARTLAEEVINSGAYPITSRENVVGGFNNVEENPSWMWGVDLTIDNGLDLISWWGQMDYFTFSYQSFGDRKVIDKGLFDAIRDNDIRKTQFYNDATSSAYLMPLNKFYHEDRTFRGQRNIEADYIYMRVDEMYLLSAEMAAKEGLETEAKNRLKDILAERFEDPADYAYVDALSGQDLLDEIYLQTRIEFWGEGKSYLALKRNKETLTRGENHIYLSGESIEYNDDRLTLEIPQSEVQNNPFIN</sequence>
<evidence type="ECO:0000256" key="6">
    <source>
        <dbReference type="SAM" id="SignalP"/>
    </source>
</evidence>
<dbReference type="InterPro" id="IPR011990">
    <property type="entry name" value="TPR-like_helical_dom_sf"/>
</dbReference>
<evidence type="ECO:0000313" key="10">
    <source>
        <dbReference type="Proteomes" id="UP001597062"/>
    </source>
</evidence>
<accession>A0ABW3JSW6</accession>
<comment type="caution">
    <text evidence="9">The sequence shown here is derived from an EMBL/GenBank/DDBJ whole genome shotgun (WGS) entry which is preliminary data.</text>
</comment>
<organism evidence="9 10">
    <name type="scientific">Tenacibaculum geojense</name>
    <dbReference type="NCBI Taxonomy" id="915352"/>
    <lineage>
        <taxon>Bacteria</taxon>
        <taxon>Pseudomonadati</taxon>
        <taxon>Bacteroidota</taxon>
        <taxon>Flavobacteriia</taxon>
        <taxon>Flavobacteriales</taxon>
        <taxon>Flavobacteriaceae</taxon>
        <taxon>Tenacibaculum</taxon>
    </lineage>
</organism>
<feature type="domain" description="RagB/SusD" evidence="7">
    <location>
        <begin position="346"/>
        <end position="480"/>
    </location>
</feature>
<dbReference type="InterPro" id="IPR033985">
    <property type="entry name" value="SusD-like_N"/>
</dbReference>
<dbReference type="Proteomes" id="UP001597062">
    <property type="component" value="Unassembled WGS sequence"/>
</dbReference>
<evidence type="ECO:0000259" key="7">
    <source>
        <dbReference type="Pfam" id="PF07980"/>
    </source>
</evidence>
<dbReference type="EMBL" id="JBHTJR010000045">
    <property type="protein sequence ID" value="MFD0993221.1"/>
    <property type="molecule type" value="Genomic_DNA"/>
</dbReference>
<protein>
    <submittedName>
        <fullName evidence="9">RagB/SusD family nutrient uptake outer membrane protein</fullName>
    </submittedName>
</protein>
<evidence type="ECO:0000256" key="1">
    <source>
        <dbReference type="ARBA" id="ARBA00004442"/>
    </source>
</evidence>
<dbReference type="PROSITE" id="PS51257">
    <property type="entry name" value="PROKAR_LIPOPROTEIN"/>
    <property type="match status" value="1"/>
</dbReference>
<keyword evidence="10" id="KW-1185">Reference proteome</keyword>
<dbReference type="RefSeq" id="WP_386107254.1">
    <property type="nucleotide sequence ID" value="NZ_JBHTJR010000045.1"/>
</dbReference>
<comment type="similarity">
    <text evidence="2">Belongs to the SusD family.</text>
</comment>
<dbReference type="InterPro" id="IPR012944">
    <property type="entry name" value="SusD_RagB_dom"/>
</dbReference>
<reference evidence="10" key="1">
    <citation type="journal article" date="2019" name="Int. J. Syst. Evol. Microbiol.">
        <title>The Global Catalogue of Microorganisms (GCM) 10K type strain sequencing project: providing services to taxonomists for standard genome sequencing and annotation.</title>
        <authorList>
            <consortium name="The Broad Institute Genomics Platform"/>
            <consortium name="The Broad Institute Genome Sequencing Center for Infectious Disease"/>
            <person name="Wu L."/>
            <person name="Ma J."/>
        </authorList>
    </citation>
    <scope>NUCLEOTIDE SEQUENCE [LARGE SCALE GENOMIC DNA]</scope>
    <source>
        <strain evidence="10">CCUG 60527</strain>
    </source>
</reference>
<evidence type="ECO:0000256" key="5">
    <source>
        <dbReference type="ARBA" id="ARBA00023237"/>
    </source>
</evidence>
<evidence type="ECO:0000259" key="8">
    <source>
        <dbReference type="Pfam" id="PF14322"/>
    </source>
</evidence>
<comment type="subcellular location">
    <subcellularLocation>
        <location evidence="1">Cell outer membrane</location>
    </subcellularLocation>
</comment>
<evidence type="ECO:0000256" key="3">
    <source>
        <dbReference type="ARBA" id="ARBA00022729"/>
    </source>
</evidence>
<dbReference type="Pfam" id="PF14322">
    <property type="entry name" value="SusD-like_3"/>
    <property type="match status" value="1"/>
</dbReference>
<dbReference type="Gene3D" id="1.25.40.390">
    <property type="match status" value="1"/>
</dbReference>
<dbReference type="Pfam" id="PF07980">
    <property type="entry name" value="SusD_RagB"/>
    <property type="match status" value="1"/>
</dbReference>
<evidence type="ECO:0000256" key="4">
    <source>
        <dbReference type="ARBA" id="ARBA00023136"/>
    </source>
</evidence>
<keyword evidence="4" id="KW-0472">Membrane</keyword>
<feature type="signal peptide" evidence="6">
    <location>
        <begin position="1"/>
        <end position="22"/>
    </location>
</feature>
<gene>
    <name evidence="9" type="ORF">ACFQ1U_08395</name>
</gene>
<dbReference type="SUPFAM" id="SSF48452">
    <property type="entry name" value="TPR-like"/>
    <property type="match status" value="1"/>
</dbReference>
<proteinExistence type="inferred from homology"/>
<feature type="chain" id="PRO_5045457907" evidence="6">
    <location>
        <begin position="23"/>
        <end position="496"/>
    </location>
</feature>